<dbReference type="GO" id="GO:0003676">
    <property type="term" value="F:nucleic acid binding"/>
    <property type="evidence" value="ECO:0007669"/>
    <property type="project" value="InterPro"/>
</dbReference>
<dbReference type="InterPro" id="IPR003165">
    <property type="entry name" value="Piwi"/>
</dbReference>
<evidence type="ECO:0000259" key="1">
    <source>
        <dbReference type="Pfam" id="PF02171"/>
    </source>
</evidence>
<dbReference type="EMBL" id="NBSK02000003">
    <property type="protein sequence ID" value="KAJ0218871.1"/>
    <property type="molecule type" value="Genomic_DNA"/>
</dbReference>
<evidence type="ECO:0000313" key="2">
    <source>
        <dbReference type="EMBL" id="KAJ0218871.1"/>
    </source>
</evidence>
<comment type="caution">
    <text evidence="2">The sequence shown here is derived from an EMBL/GenBank/DDBJ whole genome shotgun (WGS) entry which is preliminary data.</text>
</comment>
<dbReference type="Pfam" id="PF02171">
    <property type="entry name" value="Piwi"/>
    <property type="match status" value="1"/>
</dbReference>
<keyword evidence="3" id="KW-1185">Reference proteome</keyword>
<dbReference type="PANTHER" id="PTHR22891">
    <property type="entry name" value="EUKARYOTIC TRANSLATION INITIATION FACTOR 2C"/>
    <property type="match status" value="1"/>
</dbReference>
<gene>
    <name evidence="2" type="ORF">LSAT_V11C300145290</name>
</gene>
<proteinExistence type="predicted"/>
<sequence>MLLFLAFSPKFISSLIQNPTWKNARNNVLLGGLNSMLCVEHSPSLPHVSKAPTIILGMDVSHGSPGQSDIPFIAAVVSSQHWPLISRYRAS</sequence>
<dbReference type="Gene3D" id="3.30.420.10">
    <property type="entry name" value="Ribonuclease H-like superfamily/Ribonuclease H"/>
    <property type="match status" value="1"/>
</dbReference>
<accession>A0A9R1XMR1</accession>
<evidence type="ECO:0000313" key="3">
    <source>
        <dbReference type="Proteomes" id="UP000235145"/>
    </source>
</evidence>
<name>A0A9R1XMR1_LACSA</name>
<reference evidence="2 3" key="1">
    <citation type="journal article" date="2017" name="Nat. Commun.">
        <title>Genome assembly with in vitro proximity ligation data and whole-genome triplication in lettuce.</title>
        <authorList>
            <person name="Reyes-Chin-Wo S."/>
            <person name="Wang Z."/>
            <person name="Yang X."/>
            <person name="Kozik A."/>
            <person name="Arikit S."/>
            <person name="Song C."/>
            <person name="Xia L."/>
            <person name="Froenicke L."/>
            <person name="Lavelle D.O."/>
            <person name="Truco M.J."/>
            <person name="Xia R."/>
            <person name="Zhu S."/>
            <person name="Xu C."/>
            <person name="Xu H."/>
            <person name="Xu X."/>
            <person name="Cox K."/>
            <person name="Korf I."/>
            <person name="Meyers B.C."/>
            <person name="Michelmore R.W."/>
        </authorList>
    </citation>
    <scope>NUCLEOTIDE SEQUENCE [LARGE SCALE GENOMIC DNA]</scope>
    <source>
        <strain evidence="3">cv. Salinas</strain>
        <tissue evidence="2">Seedlings</tissue>
    </source>
</reference>
<dbReference type="InterPro" id="IPR036397">
    <property type="entry name" value="RNaseH_sf"/>
</dbReference>
<organism evidence="2 3">
    <name type="scientific">Lactuca sativa</name>
    <name type="common">Garden lettuce</name>
    <dbReference type="NCBI Taxonomy" id="4236"/>
    <lineage>
        <taxon>Eukaryota</taxon>
        <taxon>Viridiplantae</taxon>
        <taxon>Streptophyta</taxon>
        <taxon>Embryophyta</taxon>
        <taxon>Tracheophyta</taxon>
        <taxon>Spermatophyta</taxon>
        <taxon>Magnoliopsida</taxon>
        <taxon>eudicotyledons</taxon>
        <taxon>Gunneridae</taxon>
        <taxon>Pentapetalae</taxon>
        <taxon>asterids</taxon>
        <taxon>campanulids</taxon>
        <taxon>Asterales</taxon>
        <taxon>Asteraceae</taxon>
        <taxon>Cichorioideae</taxon>
        <taxon>Cichorieae</taxon>
        <taxon>Lactucinae</taxon>
        <taxon>Lactuca</taxon>
    </lineage>
</organism>
<feature type="domain" description="Piwi" evidence="1">
    <location>
        <begin position="27"/>
        <end position="90"/>
    </location>
</feature>
<protein>
    <recommendedName>
        <fullName evidence="1">Piwi domain-containing protein</fullName>
    </recommendedName>
</protein>
<dbReference type="AlphaFoldDB" id="A0A9R1XMR1"/>
<dbReference type="Proteomes" id="UP000235145">
    <property type="component" value="Unassembled WGS sequence"/>
</dbReference>